<name>A0A7X2CKS5_9PSED</name>
<dbReference type="Proteomes" id="UP000470186">
    <property type="component" value="Unassembled WGS sequence"/>
</dbReference>
<dbReference type="AlphaFoldDB" id="A0A7X2CKS5"/>
<reference evidence="1 2" key="1">
    <citation type="submission" date="2019-10" db="EMBL/GenBank/DDBJ databases">
        <title>Evaluation of single-gene subtyping targets for Pseudomonas.</title>
        <authorList>
            <person name="Reichler S.J."/>
            <person name="Orsi R.H."/>
            <person name="Wiedmann M."/>
            <person name="Martin N.H."/>
            <person name="Murphy S.I."/>
        </authorList>
    </citation>
    <scope>NUCLEOTIDE SEQUENCE [LARGE SCALE GENOMIC DNA]</scope>
    <source>
        <strain evidence="1 2">FSL R10-2107</strain>
    </source>
</reference>
<evidence type="ECO:0000313" key="2">
    <source>
        <dbReference type="Proteomes" id="UP000470186"/>
    </source>
</evidence>
<dbReference type="RefSeq" id="WP_153351831.1">
    <property type="nucleotide sequence ID" value="NZ_JBQDTL010000039.1"/>
</dbReference>
<dbReference type="EMBL" id="WIVX01000307">
    <property type="protein sequence ID" value="MQU35300.1"/>
    <property type="molecule type" value="Genomic_DNA"/>
</dbReference>
<evidence type="ECO:0000313" key="1">
    <source>
        <dbReference type="EMBL" id="MQU35300.1"/>
    </source>
</evidence>
<gene>
    <name evidence="1" type="ORF">GHO30_28750</name>
</gene>
<protein>
    <recommendedName>
        <fullName evidence="3">HNH endonuclease</fullName>
    </recommendedName>
</protein>
<sequence>MKEKVKRLQPKIDVLRELYLKSGNECAFPDCEKKIISATGEFIGQLCHIEAAEKGGQRFNENESNEQRRTFPNLLLMCYEHHVTTNDVDIYDVPAMKRIKSDHESKFSNVLSKIQNSFERDAENGAPILILTKSDMGTQKDSRIYNDHIRQSTPALATFDFKCTYGGSAHSIILNHKNIFTEIKPISFASGDTISIIAELTPYDNKYVFNQSSTEQPLKIECITLKGKKVIIELDFNGYKVTQRL</sequence>
<comment type="caution">
    <text evidence="1">The sequence shown here is derived from an EMBL/GenBank/DDBJ whole genome shotgun (WGS) entry which is preliminary data.</text>
</comment>
<organism evidence="1 2">
    <name type="scientific">Pseudomonas helleri</name>
    <dbReference type="NCBI Taxonomy" id="1608996"/>
    <lineage>
        <taxon>Bacteria</taxon>
        <taxon>Pseudomonadati</taxon>
        <taxon>Pseudomonadota</taxon>
        <taxon>Gammaproteobacteria</taxon>
        <taxon>Pseudomonadales</taxon>
        <taxon>Pseudomonadaceae</taxon>
        <taxon>Pseudomonas</taxon>
    </lineage>
</organism>
<accession>A0A7X2CKS5</accession>
<proteinExistence type="predicted"/>
<keyword evidence="2" id="KW-1185">Reference proteome</keyword>
<evidence type="ECO:0008006" key="3">
    <source>
        <dbReference type="Google" id="ProtNLM"/>
    </source>
</evidence>